<keyword evidence="2" id="KW-0560">Oxidoreductase</keyword>
<dbReference type="InterPro" id="IPR006094">
    <property type="entry name" value="Oxid_FAD_bind_N"/>
</dbReference>
<evidence type="ECO:0000313" key="7">
    <source>
        <dbReference type="Proteomes" id="UP001246372"/>
    </source>
</evidence>
<gene>
    <name evidence="6" type="ORF">RQP53_15430</name>
</gene>
<dbReference type="PIRSF" id="PIRSF000136">
    <property type="entry name" value="LGO_GLO"/>
    <property type="match status" value="1"/>
</dbReference>
<dbReference type="Pfam" id="PF01565">
    <property type="entry name" value="FAD_binding_4"/>
    <property type="match status" value="1"/>
</dbReference>
<organism evidence="6 7">
    <name type="scientific">Roseateles aquae</name>
    <dbReference type="NCBI Taxonomy" id="3077235"/>
    <lineage>
        <taxon>Bacteria</taxon>
        <taxon>Pseudomonadati</taxon>
        <taxon>Pseudomonadota</taxon>
        <taxon>Betaproteobacteria</taxon>
        <taxon>Burkholderiales</taxon>
        <taxon>Sphaerotilaceae</taxon>
        <taxon>Roseateles</taxon>
    </lineage>
</organism>
<feature type="compositionally biased region" description="Low complexity" evidence="3">
    <location>
        <begin position="31"/>
        <end position="46"/>
    </location>
</feature>
<evidence type="ECO:0000313" key="6">
    <source>
        <dbReference type="EMBL" id="MDT9000666.1"/>
    </source>
</evidence>
<proteinExistence type="predicted"/>
<name>A0ABU3PDJ1_9BURK</name>
<dbReference type="InterPro" id="IPR010031">
    <property type="entry name" value="FAD_lactone_oxidase-like"/>
</dbReference>
<comment type="caution">
    <text evidence="6">The sequence shown here is derived from an EMBL/GenBank/DDBJ whole genome shotgun (WGS) entry which is preliminary data.</text>
</comment>
<dbReference type="PROSITE" id="PS51387">
    <property type="entry name" value="FAD_PCMH"/>
    <property type="match status" value="1"/>
</dbReference>
<dbReference type="Gene3D" id="3.30.43.10">
    <property type="entry name" value="Uridine Diphospho-n-acetylenolpyruvylglucosamine Reductase, domain 2"/>
    <property type="match status" value="1"/>
</dbReference>
<evidence type="ECO:0000256" key="1">
    <source>
        <dbReference type="ARBA" id="ARBA00022827"/>
    </source>
</evidence>
<feature type="signal peptide" evidence="4">
    <location>
        <begin position="1"/>
        <end position="26"/>
    </location>
</feature>
<accession>A0ABU3PDJ1</accession>
<dbReference type="InterPro" id="IPR036318">
    <property type="entry name" value="FAD-bd_PCMH-like_sf"/>
</dbReference>
<dbReference type="InterPro" id="IPR007173">
    <property type="entry name" value="ALO_C"/>
</dbReference>
<feature type="domain" description="FAD-binding PCMH-type" evidence="5">
    <location>
        <begin position="75"/>
        <end position="242"/>
    </location>
</feature>
<dbReference type="Gene3D" id="1.10.45.10">
    <property type="entry name" value="Vanillyl-alcohol Oxidase, Chain A, domain 4"/>
    <property type="match status" value="1"/>
</dbReference>
<dbReference type="EMBL" id="JAVXZY010000006">
    <property type="protein sequence ID" value="MDT9000666.1"/>
    <property type="molecule type" value="Genomic_DNA"/>
</dbReference>
<dbReference type="InterPro" id="IPR016169">
    <property type="entry name" value="FAD-bd_PCMH_sub2"/>
</dbReference>
<dbReference type="SUPFAM" id="SSF56176">
    <property type="entry name" value="FAD-binding/transporter-associated domain-like"/>
    <property type="match status" value="1"/>
</dbReference>
<evidence type="ECO:0000256" key="3">
    <source>
        <dbReference type="SAM" id="MobiDB-lite"/>
    </source>
</evidence>
<dbReference type="Pfam" id="PF04030">
    <property type="entry name" value="ALO"/>
    <property type="match status" value="1"/>
</dbReference>
<dbReference type="PROSITE" id="PS51318">
    <property type="entry name" value="TAT"/>
    <property type="match status" value="1"/>
</dbReference>
<keyword evidence="1" id="KW-0274">FAD</keyword>
<sequence length="488" mass="53800">MSARREWLKQGAALGASLALPLKASAQAPQTAAPAAPTAPTTAAKPAPAPLIPAPAASAAPLLPGRPWQNWSGIERCAPANWLIPADEGQLAATLATSKGSLRCVGAGHSFTGLVPTEGTLISLDKLSGIVALDRANSVVRVRAGTRLNQLARELDAQGLALYNQPDIDVQTVAGALSTATHGTGLTLPALHAEVQALRLITVQGEALECSRFKNPELFDAARVSLGALGVISEFSLRVRPRHLLRRKVWLSRTEALLEQAPELARAHRHFEFYVLPFTGYSAAITHDEVQGAPQTAKPAADEDMLRDLRRLRDWLGRWPELRRWTAAKLIDPAMTESAQDWSWKLLSTVRPTRFNESEFHLPRETALTCLKEVIATLERRNEVFFPMEFRFVRADHAWLSPFFERDSCSIAAHAAQGEAHDYLVSDLAPIFRRHGGRPHWGKLHGLKSADLAALYPRYADFRQQRERLDPQGRLLNRHLRQLFEGQA</sequence>
<evidence type="ECO:0000256" key="2">
    <source>
        <dbReference type="ARBA" id="ARBA00023002"/>
    </source>
</evidence>
<dbReference type="Gene3D" id="3.30.465.10">
    <property type="match status" value="1"/>
</dbReference>
<dbReference type="Gene3D" id="3.30.70.2520">
    <property type="match status" value="1"/>
</dbReference>
<dbReference type="InterPro" id="IPR016167">
    <property type="entry name" value="FAD-bd_PCMH_sub1"/>
</dbReference>
<keyword evidence="7" id="KW-1185">Reference proteome</keyword>
<dbReference type="PANTHER" id="PTHR43762:SF1">
    <property type="entry name" value="D-ARABINONO-1,4-LACTONE OXIDASE"/>
    <property type="match status" value="1"/>
</dbReference>
<dbReference type="Proteomes" id="UP001246372">
    <property type="component" value="Unassembled WGS sequence"/>
</dbReference>
<evidence type="ECO:0000256" key="4">
    <source>
        <dbReference type="SAM" id="SignalP"/>
    </source>
</evidence>
<feature type="region of interest" description="Disordered" evidence="3">
    <location>
        <begin position="31"/>
        <end position="50"/>
    </location>
</feature>
<dbReference type="InterPro" id="IPR006311">
    <property type="entry name" value="TAT_signal"/>
</dbReference>
<keyword evidence="4" id="KW-0732">Signal</keyword>
<dbReference type="InterPro" id="IPR016166">
    <property type="entry name" value="FAD-bd_PCMH"/>
</dbReference>
<dbReference type="NCBIfam" id="TIGR01679">
    <property type="entry name" value="bact_FAD_ox"/>
    <property type="match status" value="1"/>
</dbReference>
<dbReference type="PANTHER" id="PTHR43762">
    <property type="entry name" value="L-GULONOLACTONE OXIDASE"/>
    <property type="match status" value="1"/>
</dbReference>
<reference evidence="6" key="1">
    <citation type="submission" date="2023-09" db="EMBL/GenBank/DDBJ databases">
        <title>Paucibacter sp. APW11 Genome sequencing and assembly.</title>
        <authorList>
            <person name="Kim I."/>
        </authorList>
    </citation>
    <scope>NUCLEOTIDE SEQUENCE</scope>
    <source>
        <strain evidence="6">APW11</strain>
    </source>
</reference>
<dbReference type="RefSeq" id="WP_315651466.1">
    <property type="nucleotide sequence ID" value="NZ_JAVXZY010000006.1"/>
</dbReference>
<dbReference type="InterPro" id="IPR016171">
    <property type="entry name" value="Vanillyl_alc_oxidase_C-sub2"/>
</dbReference>
<feature type="chain" id="PRO_5046393189" evidence="4">
    <location>
        <begin position="27"/>
        <end position="488"/>
    </location>
</feature>
<evidence type="ECO:0000259" key="5">
    <source>
        <dbReference type="PROSITE" id="PS51387"/>
    </source>
</evidence>
<protein>
    <submittedName>
        <fullName evidence="6">D-arabinono-1,4-lactone oxidase</fullName>
    </submittedName>
</protein>
<keyword evidence="1" id="KW-0285">Flavoprotein</keyword>